<dbReference type="AlphaFoldDB" id="A0A1B9Y3H7"/>
<name>A0A1B9Y3H7_9FLAO</name>
<evidence type="ECO:0000313" key="2">
    <source>
        <dbReference type="Proteomes" id="UP000093186"/>
    </source>
</evidence>
<organism evidence="1 2">
    <name type="scientific">Tenacibaculum soleae</name>
    <dbReference type="NCBI Taxonomy" id="447689"/>
    <lineage>
        <taxon>Bacteria</taxon>
        <taxon>Pseudomonadati</taxon>
        <taxon>Bacteroidota</taxon>
        <taxon>Flavobacteriia</taxon>
        <taxon>Flavobacteriales</taxon>
        <taxon>Flavobacteriaceae</taxon>
        <taxon>Tenacibaculum</taxon>
    </lineage>
</organism>
<proteinExistence type="predicted"/>
<reference evidence="1 2" key="1">
    <citation type="submission" date="2016-06" db="EMBL/GenBank/DDBJ databases">
        <title>Draft Genome Sequence of Tenacibaculum soleae UCD-KL19.</title>
        <authorList>
            <person name="Eisen J.A."/>
            <person name="Coil D.A."/>
            <person name="Lujan K.M."/>
        </authorList>
    </citation>
    <scope>NUCLEOTIDE SEQUENCE [LARGE SCALE GENOMIC DNA]</scope>
    <source>
        <strain evidence="1 2">UCD-KL19</strain>
    </source>
</reference>
<sequence>MNSEELTTYLQKNNLLLVNKDALLDLMVEVNLKTKVDKRVKWLTQRDVIAKYGVTRHWLTLAEKNEKSPLKVKKGAYKTAKKKYNEQSVIDTQNWQYEISNC</sequence>
<keyword evidence="2" id="KW-1185">Reference proteome</keyword>
<dbReference type="EMBL" id="MAKX01000001">
    <property type="protein sequence ID" value="OCK44353.1"/>
    <property type="molecule type" value="Genomic_DNA"/>
</dbReference>
<accession>A0A1B9Y3H7</accession>
<dbReference type="STRING" id="447689.BA195_06665"/>
<gene>
    <name evidence="1" type="ORF">BA195_06665</name>
</gene>
<comment type="caution">
    <text evidence="1">The sequence shown here is derived from an EMBL/GenBank/DDBJ whole genome shotgun (WGS) entry which is preliminary data.</text>
</comment>
<dbReference type="OrthoDB" id="9861556at2"/>
<dbReference type="RefSeq" id="WP_068703641.1">
    <property type="nucleotide sequence ID" value="NZ_MAKX01000001.1"/>
</dbReference>
<evidence type="ECO:0000313" key="1">
    <source>
        <dbReference type="EMBL" id="OCK44353.1"/>
    </source>
</evidence>
<dbReference type="Proteomes" id="UP000093186">
    <property type="component" value="Unassembled WGS sequence"/>
</dbReference>
<protein>
    <submittedName>
        <fullName evidence="1">Uncharacterized protein</fullName>
    </submittedName>
</protein>